<dbReference type="AlphaFoldDB" id="A0A9X6NG90"/>
<dbReference type="Pfam" id="PF00341">
    <property type="entry name" value="PDGF"/>
    <property type="match status" value="1"/>
</dbReference>
<dbReference type="InterPro" id="IPR000072">
    <property type="entry name" value="PDGF/VEGF_dom"/>
</dbReference>
<name>A0A9X6NG90_HYPEX</name>
<dbReference type="PANTHER" id="PTHR21719">
    <property type="entry name" value="FI06402P-RELATED"/>
    <property type="match status" value="1"/>
</dbReference>
<feature type="domain" description="Platelet-derived growth factor (PDGF) family profile" evidence="3">
    <location>
        <begin position="217"/>
        <end position="269"/>
    </location>
</feature>
<keyword evidence="5" id="KW-1185">Reference proteome</keyword>
<protein>
    <recommendedName>
        <fullName evidence="3">Platelet-derived growth factor (PDGF) family profile domain-containing protein</fullName>
    </recommendedName>
</protein>
<evidence type="ECO:0000259" key="3">
    <source>
        <dbReference type="Pfam" id="PF00341"/>
    </source>
</evidence>
<feature type="signal peptide" evidence="2">
    <location>
        <begin position="1"/>
        <end position="32"/>
    </location>
</feature>
<dbReference type="SUPFAM" id="SSF57501">
    <property type="entry name" value="Cystine-knot cytokines"/>
    <property type="match status" value="1"/>
</dbReference>
<organism evidence="4 5">
    <name type="scientific">Hypsibius exemplaris</name>
    <name type="common">Freshwater tardigrade</name>
    <dbReference type="NCBI Taxonomy" id="2072580"/>
    <lineage>
        <taxon>Eukaryota</taxon>
        <taxon>Metazoa</taxon>
        <taxon>Ecdysozoa</taxon>
        <taxon>Tardigrada</taxon>
        <taxon>Eutardigrada</taxon>
        <taxon>Parachela</taxon>
        <taxon>Hypsibioidea</taxon>
        <taxon>Hypsibiidae</taxon>
        <taxon>Hypsibius</taxon>
    </lineage>
</organism>
<dbReference type="OrthoDB" id="6370328at2759"/>
<gene>
    <name evidence="4" type="ORF">BV898_16637</name>
</gene>
<accession>A0A9X6NG90</accession>
<dbReference type="Gene3D" id="2.10.90.10">
    <property type="entry name" value="Cystine-knot cytokines"/>
    <property type="match status" value="1"/>
</dbReference>
<dbReference type="GO" id="GO:0016020">
    <property type="term" value="C:membrane"/>
    <property type="evidence" value="ECO:0007669"/>
    <property type="project" value="InterPro"/>
</dbReference>
<dbReference type="Proteomes" id="UP000192578">
    <property type="component" value="Unassembled WGS sequence"/>
</dbReference>
<evidence type="ECO:0000313" key="4">
    <source>
        <dbReference type="EMBL" id="OWA52178.1"/>
    </source>
</evidence>
<dbReference type="InterPro" id="IPR029034">
    <property type="entry name" value="Cystine-knot_cytokine"/>
</dbReference>
<dbReference type="PANTHER" id="PTHR21719:SF1">
    <property type="entry name" value="FI06402P-RELATED"/>
    <property type="match status" value="1"/>
</dbReference>
<feature type="region of interest" description="Disordered" evidence="1">
    <location>
        <begin position="84"/>
        <end position="114"/>
    </location>
</feature>
<dbReference type="EMBL" id="MTYJ01000255">
    <property type="protein sequence ID" value="OWA52178.1"/>
    <property type="molecule type" value="Genomic_DNA"/>
</dbReference>
<reference evidence="5" key="1">
    <citation type="submission" date="2017-01" db="EMBL/GenBank/DDBJ databases">
        <title>Comparative genomics of anhydrobiosis in the tardigrade Hypsibius dujardini.</title>
        <authorList>
            <person name="Yoshida Y."/>
            <person name="Koutsovoulos G."/>
            <person name="Laetsch D."/>
            <person name="Stevens L."/>
            <person name="Kumar S."/>
            <person name="Horikawa D."/>
            <person name="Ishino K."/>
            <person name="Komine S."/>
            <person name="Tomita M."/>
            <person name="Blaxter M."/>
            <person name="Arakawa K."/>
        </authorList>
    </citation>
    <scope>NUCLEOTIDE SEQUENCE [LARGE SCALE GENOMIC DNA]</scope>
    <source>
        <strain evidence="5">Z151</strain>
    </source>
</reference>
<feature type="chain" id="PRO_5040961096" description="Platelet-derived growth factor (PDGF) family profile domain-containing protein" evidence="2">
    <location>
        <begin position="33"/>
        <end position="296"/>
    </location>
</feature>
<sequence length="296" mass="33634">MHVSAIQFPRLSLRSWMTRGLLFSCLLLEIDPSVIGPRKRIPGEYPKRLLAEASRDWDYSAAAVALEDHFDPVVHAEEVRRTFFDEDDEEDRGEAENAEEEAMKTTTERSPNFEGTVSEEHLAILLPHVASAYDFLRIQFGHWLTDEAISDYLATLLEDVNSAQLKVTDASQDESSSDSKDRTARTKWRDLASLTEALEEPYQHLHHIRKEGRCGEPNRKVFRVSHFYPTNQIIYVPSDIVLHRCDLHSGCCDDEGSTCVPAEKKVVRQSFYVSLSQTLPLGIATSRSSYLSVFTQ</sequence>
<feature type="compositionally biased region" description="Acidic residues" evidence="1">
    <location>
        <begin position="85"/>
        <end position="100"/>
    </location>
</feature>
<keyword evidence="2" id="KW-0732">Signal</keyword>
<dbReference type="GO" id="GO:0008083">
    <property type="term" value="F:growth factor activity"/>
    <property type="evidence" value="ECO:0007669"/>
    <property type="project" value="InterPro"/>
</dbReference>
<evidence type="ECO:0000256" key="1">
    <source>
        <dbReference type="SAM" id="MobiDB-lite"/>
    </source>
</evidence>
<evidence type="ECO:0000313" key="5">
    <source>
        <dbReference type="Proteomes" id="UP000192578"/>
    </source>
</evidence>
<evidence type="ECO:0000256" key="2">
    <source>
        <dbReference type="SAM" id="SignalP"/>
    </source>
</evidence>
<proteinExistence type="predicted"/>
<comment type="caution">
    <text evidence="4">The sequence shown here is derived from an EMBL/GenBank/DDBJ whole genome shotgun (WGS) entry which is preliminary data.</text>
</comment>